<reference evidence="9 12" key="2">
    <citation type="journal article" date="2014" name="BMC Genomics">
        <title>An improved genome release (version Mt4.0) for the model legume Medicago truncatula.</title>
        <authorList>
            <person name="Tang H."/>
            <person name="Krishnakumar V."/>
            <person name="Bidwell S."/>
            <person name="Rosen B."/>
            <person name="Chan A."/>
            <person name="Zhou S."/>
            <person name="Gentzbittel L."/>
            <person name="Childs K.L."/>
            <person name="Yandell M."/>
            <person name="Gundlach H."/>
            <person name="Mayer K.F."/>
            <person name="Schwartz D.C."/>
            <person name="Town C.D."/>
        </authorList>
    </citation>
    <scope>GENOME REANNOTATION</scope>
    <source>
        <strain evidence="9">A17</strain>
        <strain evidence="11 12">cv. Jemalong A17</strain>
    </source>
</reference>
<dbReference type="EnsemblPlants" id="KEH19336">
    <property type="protein sequence ID" value="KEH19336"/>
    <property type="gene ID" value="MTR_8g447230"/>
</dbReference>
<feature type="domain" description="RING-type" evidence="7">
    <location>
        <begin position="511"/>
        <end position="544"/>
    </location>
</feature>
<feature type="domain" description="MYND-type" evidence="8">
    <location>
        <begin position="110"/>
        <end position="147"/>
    </location>
</feature>
<dbReference type="InterPro" id="IPR051728">
    <property type="entry name" value="RING-FYVE_E3_ubiquitin-ligase"/>
</dbReference>
<evidence type="ECO:0000313" key="12">
    <source>
        <dbReference type="Proteomes" id="UP000002051"/>
    </source>
</evidence>
<evidence type="ECO:0000256" key="6">
    <source>
        <dbReference type="SAM" id="Phobius"/>
    </source>
</evidence>
<feature type="coiled-coil region" evidence="5">
    <location>
        <begin position="395"/>
        <end position="468"/>
    </location>
</feature>
<gene>
    <name evidence="11" type="primary">25502447</name>
    <name evidence="9" type="ordered locus">MTR_8g447230</name>
    <name evidence="10" type="ORF">MtrunA17_Chr8g0356391</name>
</gene>
<dbReference type="HOGENOM" id="CLU_038315_0_0_1"/>
<dbReference type="PROSITE" id="PS50089">
    <property type="entry name" value="ZF_RING_2"/>
    <property type="match status" value="1"/>
</dbReference>
<feature type="transmembrane region" description="Helical" evidence="6">
    <location>
        <begin position="41"/>
        <end position="61"/>
    </location>
</feature>
<dbReference type="SUPFAM" id="SSF144232">
    <property type="entry name" value="HIT/MYND zinc finger-like"/>
    <property type="match status" value="2"/>
</dbReference>
<keyword evidence="5" id="KW-0175">Coiled coil</keyword>
<evidence type="ECO:0000313" key="10">
    <source>
        <dbReference type="EMBL" id="RHN40594.1"/>
    </source>
</evidence>
<evidence type="ECO:0000256" key="4">
    <source>
        <dbReference type="PROSITE-ProRule" id="PRU00134"/>
    </source>
</evidence>
<name>A0A072TQ65_MEDTR</name>
<sequence length="556" mass="64079">MQVFVATSLDLINWLLGLFGSSKKKVHISDHSNKIDESLSLPLHIFFIIVIGLVFFHLYWFGENNHNTNEVEEEELEHPVDESDRDFVWDWQLSPRTSEHGDAAKRHTPCAFCGDLSTTRCARCKVARYCSEECQIGHWRSWHKYECFEMESEEGHAREETPMLVEEKYDNESIPNGSLSSNVVVDDGSSSSSDVNSHISCVECGSPSTTRCARCKSVRYCSTKCLIANWRWHKYNCIAEDVNSAPTERPDRNVGVLKHSNKEEESIPSSKPLYLELHPEGTSNFKSPSEVSQVTTKEYQVHKTQWVKYLEDELVKSRKQILAIQSERDDWKGRANFAREMFQRFKEKTENQLFVLRNENESISNAEKKASNVTHSLHERLNHLQIAAQENFAEKRRLEEHIQMVESECATLKKELQEEHKHAQYLTLESNKSHETAQIAIREVEVVRQELLEERKHVERVKENFIREVTFVESRAIFAEAKLSDLQRKIKLTDHKVLVKTDSLGKPSTACTICLTNEKNMAFGCGHMTCRDCGSQLSKCPICREQITSHIKLFPG</sequence>
<dbReference type="Pfam" id="PF13920">
    <property type="entry name" value="zf-C3HC4_3"/>
    <property type="match status" value="1"/>
</dbReference>
<evidence type="ECO:0000259" key="7">
    <source>
        <dbReference type="PROSITE" id="PS50089"/>
    </source>
</evidence>
<evidence type="ECO:0000256" key="5">
    <source>
        <dbReference type="SAM" id="Coils"/>
    </source>
</evidence>
<dbReference type="SMART" id="SM00184">
    <property type="entry name" value="RING"/>
    <property type="match status" value="1"/>
</dbReference>
<dbReference type="Gene3D" id="6.10.140.2220">
    <property type="match status" value="2"/>
</dbReference>
<evidence type="ECO:0000313" key="11">
    <source>
        <dbReference type="EnsemblPlants" id="KEH19336"/>
    </source>
</evidence>
<dbReference type="Proteomes" id="UP000265566">
    <property type="component" value="Chromosome 8"/>
</dbReference>
<keyword evidence="3" id="KW-0862">Zinc</keyword>
<keyword evidence="6" id="KW-1133">Transmembrane helix</keyword>
<keyword evidence="6" id="KW-0812">Transmembrane</keyword>
<dbReference type="Pfam" id="PF01753">
    <property type="entry name" value="zf-MYND"/>
    <property type="match status" value="2"/>
</dbReference>
<evidence type="ECO:0000256" key="2">
    <source>
        <dbReference type="ARBA" id="ARBA00022771"/>
    </source>
</evidence>
<dbReference type="KEGG" id="mtr:25502447"/>
<organism evidence="9 12">
    <name type="scientific">Medicago truncatula</name>
    <name type="common">Barrel medic</name>
    <name type="synonym">Medicago tribuloides</name>
    <dbReference type="NCBI Taxonomy" id="3880"/>
    <lineage>
        <taxon>Eukaryota</taxon>
        <taxon>Viridiplantae</taxon>
        <taxon>Streptophyta</taxon>
        <taxon>Embryophyta</taxon>
        <taxon>Tracheophyta</taxon>
        <taxon>Spermatophyta</taxon>
        <taxon>Magnoliopsida</taxon>
        <taxon>eudicotyledons</taxon>
        <taxon>Gunneridae</taxon>
        <taxon>Pentapetalae</taxon>
        <taxon>rosids</taxon>
        <taxon>fabids</taxon>
        <taxon>Fabales</taxon>
        <taxon>Fabaceae</taxon>
        <taxon>Papilionoideae</taxon>
        <taxon>50 kb inversion clade</taxon>
        <taxon>NPAAA clade</taxon>
        <taxon>Hologalegina</taxon>
        <taxon>IRL clade</taxon>
        <taxon>Trifolieae</taxon>
        <taxon>Medicago</taxon>
    </lineage>
</organism>
<keyword evidence="2 4" id="KW-0863">Zinc-finger</keyword>
<evidence type="ECO:0000259" key="8">
    <source>
        <dbReference type="PROSITE" id="PS50865"/>
    </source>
</evidence>
<evidence type="ECO:0000313" key="9">
    <source>
        <dbReference type="EMBL" id="KEH19336.1"/>
    </source>
</evidence>
<reference evidence="9 12" key="1">
    <citation type="journal article" date="2011" name="Nature">
        <title>The Medicago genome provides insight into the evolution of rhizobial symbioses.</title>
        <authorList>
            <person name="Young N.D."/>
            <person name="Debelle F."/>
            <person name="Oldroyd G.E."/>
            <person name="Geurts R."/>
            <person name="Cannon S.B."/>
            <person name="Udvardi M.K."/>
            <person name="Benedito V.A."/>
            <person name="Mayer K.F."/>
            <person name="Gouzy J."/>
            <person name="Schoof H."/>
            <person name="Van de Peer Y."/>
            <person name="Proost S."/>
            <person name="Cook D.R."/>
            <person name="Meyers B.C."/>
            <person name="Spannagl M."/>
            <person name="Cheung F."/>
            <person name="De Mita S."/>
            <person name="Krishnakumar V."/>
            <person name="Gundlach H."/>
            <person name="Zhou S."/>
            <person name="Mudge J."/>
            <person name="Bharti A.K."/>
            <person name="Murray J.D."/>
            <person name="Naoumkina M.A."/>
            <person name="Rosen B."/>
            <person name="Silverstein K.A."/>
            <person name="Tang H."/>
            <person name="Rombauts S."/>
            <person name="Zhao P.X."/>
            <person name="Zhou P."/>
            <person name="Barbe V."/>
            <person name="Bardou P."/>
            <person name="Bechner M."/>
            <person name="Bellec A."/>
            <person name="Berger A."/>
            <person name="Berges H."/>
            <person name="Bidwell S."/>
            <person name="Bisseling T."/>
            <person name="Choisne N."/>
            <person name="Couloux A."/>
            <person name="Denny R."/>
            <person name="Deshpande S."/>
            <person name="Dai X."/>
            <person name="Doyle J.J."/>
            <person name="Dudez A.M."/>
            <person name="Farmer A.D."/>
            <person name="Fouteau S."/>
            <person name="Franken C."/>
            <person name="Gibelin C."/>
            <person name="Gish J."/>
            <person name="Goldstein S."/>
            <person name="Gonzalez A.J."/>
            <person name="Green P.J."/>
            <person name="Hallab A."/>
            <person name="Hartog M."/>
            <person name="Hua A."/>
            <person name="Humphray S.J."/>
            <person name="Jeong D.H."/>
            <person name="Jing Y."/>
            <person name="Jocker A."/>
            <person name="Kenton S.M."/>
            <person name="Kim D.J."/>
            <person name="Klee K."/>
            <person name="Lai H."/>
            <person name="Lang C."/>
            <person name="Lin S."/>
            <person name="Macmil S.L."/>
            <person name="Magdelenat G."/>
            <person name="Matthews L."/>
            <person name="McCorrison J."/>
            <person name="Monaghan E.L."/>
            <person name="Mun J.H."/>
            <person name="Najar F.Z."/>
            <person name="Nicholson C."/>
            <person name="Noirot C."/>
            <person name="O'Bleness M."/>
            <person name="Paule C.R."/>
            <person name="Poulain J."/>
            <person name="Prion F."/>
            <person name="Qin B."/>
            <person name="Qu C."/>
            <person name="Retzel E.F."/>
            <person name="Riddle C."/>
            <person name="Sallet E."/>
            <person name="Samain S."/>
            <person name="Samson N."/>
            <person name="Sanders I."/>
            <person name="Saurat O."/>
            <person name="Scarpelli C."/>
            <person name="Schiex T."/>
            <person name="Segurens B."/>
            <person name="Severin A.J."/>
            <person name="Sherrier D.J."/>
            <person name="Shi R."/>
            <person name="Sims S."/>
            <person name="Singer S.R."/>
            <person name="Sinharoy S."/>
            <person name="Sterck L."/>
            <person name="Viollet A."/>
            <person name="Wang B.B."/>
            <person name="Wang K."/>
            <person name="Wang M."/>
            <person name="Wang X."/>
            <person name="Warfsmann J."/>
            <person name="Weissenbach J."/>
            <person name="White D.D."/>
            <person name="White J.D."/>
            <person name="Wiley G.B."/>
            <person name="Wincker P."/>
            <person name="Xing Y."/>
            <person name="Yang L."/>
            <person name="Yao Z."/>
            <person name="Ying F."/>
            <person name="Zhai J."/>
            <person name="Zhou L."/>
            <person name="Zuber A."/>
            <person name="Denarie J."/>
            <person name="Dixon R.A."/>
            <person name="May G.D."/>
            <person name="Schwartz D.C."/>
            <person name="Rogers J."/>
            <person name="Quetier F."/>
            <person name="Town C.D."/>
            <person name="Roe B.A."/>
        </authorList>
    </citation>
    <scope>NUCLEOTIDE SEQUENCE [LARGE SCALE GENOMIC DNA]</scope>
    <source>
        <strain evidence="9">A17</strain>
        <strain evidence="11 12">cv. Jemalong A17</strain>
    </source>
</reference>
<reference evidence="11" key="3">
    <citation type="submission" date="2015-04" db="UniProtKB">
        <authorList>
            <consortium name="EnsemblPlants"/>
        </authorList>
    </citation>
    <scope>IDENTIFICATION</scope>
    <source>
        <strain evidence="11">cv. Jemalong A17</strain>
    </source>
</reference>
<keyword evidence="6" id="KW-0472">Membrane</keyword>
<dbReference type="PANTHER" id="PTHR14879:SF5">
    <property type="entry name" value="RING-TYPE DOMAIN-CONTAINING PROTEIN"/>
    <property type="match status" value="1"/>
</dbReference>
<proteinExistence type="predicted"/>
<dbReference type="GO" id="GO:0008270">
    <property type="term" value="F:zinc ion binding"/>
    <property type="evidence" value="ECO:0007669"/>
    <property type="project" value="UniProtKB-KW"/>
</dbReference>
<dbReference type="InterPro" id="IPR013083">
    <property type="entry name" value="Znf_RING/FYVE/PHD"/>
</dbReference>
<evidence type="ECO:0000256" key="1">
    <source>
        <dbReference type="ARBA" id="ARBA00022723"/>
    </source>
</evidence>
<dbReference type="SUPFAM" id="SSF57850">
    <property type="entry name" value="RING/U-box"/>
    <property type="match status" value="1"/>
</dbReference>
<dbReference type="Proteomes" id="UP000002051">
    <property type="component" value="Chromosome 8"/>
</dbReference>
<dbReference type="EMBL" id="PSQE01000008">
    <property type="protein sequence ID" value="RHN40594.1"/>
    <property type="molecule type" value="Genomic_DNA"/>
</dbReference>
<dbReference type="Gramene" id="rna46760">
    <property type="protein sequence ID" value="RHN40594.1"/>
    <property type="gene ID" value="gene46760"/>
</dbReference>
<dbReference type="PROSITE" id="PS50865">
    <property type="entry name" value="ZF_MYND_2"/>
    <property type="match status" value="2"/>
</dbReference>
<accession>A0A072TQ65</accession>
<feature type="domain" description="MYND-type" evidence="8">
    <location>
        <begin position="201"/>
        <end position="237"/>
    </location>
</feature>
<dbReference type="InterPro" id="IPR001841">
    <property type="entry name" value="Znf_RING"/>
</dbReference>
<dbReference type="PANTHER" id="PTHR14879">
    <property type="entry name" value="CASPASE REGULATOR, RING FINGER DOMAIN-CONTAINING"/>
    <property type="match status" value="1"/>
</dbReference>
<dbReference type="Gene3D" id="3.30.40.10">
    <property type="entry name" value="Zinc/RING finger domain, C3HC4 (zinc finger)"/>
    <property type="match status" value="1"/>
</dbReference>
<dbReference type="EMBL" id="CM001224">
    <property type="protein sequence ID" value="KEH19336.1"/>
    <property type="molecule type" value="Genomic_DNA"/>
</dbReference>
<dbReference type="InterPro" id="IPR002893">
    <property type="entry name" value="Znf_MYND"/>
</dbReference>
<evidence type="ECO:0000256" key="3">
    <source>
        <dbReference type="ARBA" id="ARBA00022833"/>
    </source>
</evidence>
<dbReference type="OrthoDB" id="5855668at2759"/>
<protein>
    <submittedName>
        <fullName evidence="9">MYND finger protein</fullName>
    </submittedName>
    <submittedName>
        <fullName evidence="10">Putative transcription factor C2H2 family</fullName>
    </submittedName>
</protein>
<dbReference type="AlphaFoldDB" id="A0A072TQ65"/>
<reference evidence="10" key="4">
    <citation type="journal article" date="2018" name="Nat. Plants">
        <title>Whole-genome landscape of Medicago truncatula symbiotic genes.</title>
        <authorList>
            <person name="Pecrix Y."/>
            <person name="Gamas P."/>
            <person name="Carrere S."/>
        </authorList>
    </citation>
    <scope>NUCLEOTIDE SEQUENCE</scope>
    <source>
        <tissue evidence="10">Leaves</tissue>
    </source>
</reference>
<keyword evidence="1" id="KW-0479">Metal-binding</keyword>
<dbReference type="STRING" id="3880.A0A072TQ65"/>
<keyword evidence="12" id="KW-1185">Reference proteome</keyword>